<keyword evidence="5" id="KW-1185">Reference proteome</keyword>
<dbReference type="InterPro" id="IPR013149">
    <property type="entry name" value="ADH-like_C"/>
</dbReference>
<evidence type="ECO:0000256" key="2">
    <source>
        <dbReference type="ARBA" id="ARBA00023002"/>
    </source>
</evidence>
<dbReference type="InterPro" id="IPR013154">
    <property type="entry name" value="ADH-like_N"/>
</dbReference>
<dbReference type="EC" id="1.1.1.1" evidence="4"/>
<organism evidence="4 5">
    <name type="scientific">Microbacterium azadirachtae</name>
    <dbReference type="NCBI Taxonomy" id="582680"/>
    <lineage>
        <taxon>Bacteria</taxon>
        <taxon>Bacillati</taxon>
        <taxon>Actinomycetota</taxon>
        <taxon>Actinomycetes</taxon>
        <taxon>Micrococcales</taxon>
        <taxon>Microbacteriaceae</taxon>
        <taxon>Microbacterium</taxon>
    </lineage>
</organism>
<dbReference type="SMART" id="SM00829">
    <property type="entry name" value="PKS_ER"/>
    <property type="match status" value="1"/>
</dbReference>
<comment type="caution">
    <text evidence="4">The sequence shown here is derived from an EMBL/GenBank/DDBJ whole genome shotgun (WGS) entry which is preliminary data.</text>
</comment>
<sequence length="310" mass="32155">MRAWITTPDTPGGLTLSEVADPSPLPHELLVRVEAFAPNPGDLAALPGAPAGSIPGWDGAGVVLQAAADGAGPQVGDRVLFLGLGARGWAQHRAVPHATTAAAPSDAAWEHLATLPIPATSALRALRKLGSVLGRRILIVGATSAVGRIAVQLAAHSGAHVVAVARDESQHAELRRLGAHETHKALTSVTSRVHGAIDMIGGQHLVNAYALLEPGATVIALGHSSGADEHFPYGAFIADPTTSARSITSFFLGSETGLADEMAYLAADKDLQIGDVDTRAWTELATWIVQGAPRPSRRVVFRVDHADSYG</sequence>
<dbReference type="SUPFAM" id="SSF50129">
    <property type="entry name" value="GroES-like"/>
    <property type="match status" value="1"/>
</dbReference>
<dbReference type="GO" id="GO:0004022">
    <property type="term" value="F:alcohol dehydrogenase (NAD+) activity"/>
    <property type="evidence" value="ECO:0007669"/>
    <property type="project" value="UniProtKB-EC"/>
</dbReference>
<evidence type="ECO:0000259" key="3">
    <source>
        <dbReference type="SMART" id="SM00829"/>
    </source>
</evidence>
<dbReference type="GO" id="GO:0070402">
    <property type="term" value="F:NADPH binding"/>
    <property type="evidence" value="ECO:0007669"/>
    <property type="project" value="TreeGrafter"/>
</dbReference>
<name>A0A0F0L2E3_9MICO</name>
<dbReference type="AlphaFoldDB" id="A0A0F0L2E3"/>
<feature type="domain" description="Enoyl reductase (ER)" evidence="3">
    <location>
        <begin position="9"/>
        <end position="308"/>
    </location>
</feature>
<dbReference type="Pfam" id="PF00107">
    <property type="entry name" value="ADH_zinc_N"/>
    <property type="match status" value="1"/>
</dbReference>
<dbReference type="Gene3D" id="3.40.50.720">
    <property type="entry name" value="NAD(P)-binding Rossmann-like Domain"/>
    <property type="match status" value="1"/>
</dbReference>
<dbReference type="InterPro" id="IPR011032">
    <property type="entry name" value="GroES-like_sf"/>
</dbReference>
<dbReference type="Pfam" id="PF08240">
    <property type="entry name" value="ADH_N"/>
    <property type="match status" value="1"/>
</dbReference>
<dbReference type="PANTHER" id="PTHR48106:SF18">
    <property type="entry name" value="QUINONE OXIDOREDUCTASE PIG3"/>
    <property type="match status" value="1"/>
</dbReference>
<proteinExistence type="predicted"/>
<dbReference type="PATRIC" id="fig|582680.7.peg.793"/>
<dbReference type="InterPro" id="IPR036291">
    <property type="entry name" value="NAD(P)-bd_dom_sf"/>
</dbReference>
<evidence type="ECO:0000313" key="5">
    <source>
        <dbReference type="Proteomes" id="UP000033448"/>
    </source>
</evidence>
<dbReference type="Gene3D" id="3.90.180.10">
    <property type="entry name" value="Medium-chain alcohol dehydrogenases, catalytic domain"/>
    <property type="match status" value="1"/>
</dbReference>
<dbReference type="InterPro" id="IPR020843">
    <property type="entry name" value="ER"/>
</dbReference>
<keyword evidence="2 4" id="KW-0560">Oxidoreductase</keyword>
<accession>A0A0F0L2E3</accession>
<dbReference type="SUPFAM" id="SSF51735">
    <property type="entry name" value="NAD(P)-binding Rossmann-fold domains"/>
    <property type="match status" value="1"/>
</dbReference>
<dbReference type="Proteomes" id="UP000033448">
    <property type="component" value="Unassembled WGS sequence"/>
</dbReference>
<dbReference type="PANTHER" id="PTHR48106">
    <property type="entry name" value="QUINONE OXIDOREDUCTASE PIG3-RELATED"/>
    <property type="match status" value="1"/>
</dbReference>
<dbReference type="EMBL" id="JYIT01000060">
    <property type="protein sequence ID" value="KJL26859.1"/>
    <property type="molecule type" value="Genomic_DNA"/>
</dbReference>
<protein>
    <submittedName>
        <fullName evidence="4">Alcohol dehydrogenase</fullName>
        <ecNumber evidence="4">1.1.1.1</ecNumber>
    </submittedName>
</protein>
<gene>
    <name evidence="4" type="primary">adh</name>
    <name evidence="4" type="ORF">RL72_00766</name>
</gene>
<evidence type="ECO:0000256" key="1">
    <source>
        <dbReference type="ARBA" id="ARBA00022857"/>
    </source>
</evidence>
<evidence type="ECO:0000313" key="4">
    <source>
        <dbReference type="EMBL" id="KJL26859.1"/>
    </source>
</evidence>
<dbReference type="GO" id="GO:0016651">
    <property type="term" value="F:oxidoreductase activity, acting on NAD(P)H"/>
    <property type="evidence" value="ECO:0007669"/>
    <property type="project" value="TreeGrafter"/>
</dbReference>
<keyword evidence="1" id="KW-0521">NADP</keyword>
<reference evidence="4 5" key="1">
    <citation type="submission" date="2015-02" db="EMBL/GenBank/DDBJ databases">
        <title>Draft genome sequences of ten Microbacterium spp. with emphasis on heavy metal contaminated environments.</title>
        <authorList>
            <person name="Corretto E."/>
        </authorList>
    </citation>
    <scope>NUCLEOTIDE SEQUENCE [LARGE SCALE GENOMIC DNA]</scope>
    <source>
        <strain evidence="4 5">DSM 23848</strain>
    </source>
</reference>